<dbReference type="InterPro" id="IPR011009">
    <property type="entry name" value="Kinase-like_dom_sf"/>
</dbReference>
<dbReference type="RefSeq" id="WP_146441007.1">
    <property type="nucleotide sequence ID" value="NZ_SJPL01000002.1"/>
</dbReference>
<accession>A0A5C5XSE5</accession>
<protein>
    <submittedName>
        <fullName evidence="3">Fructosamine kinase</fullName>
    </submittedName>
</protein>
<organism evidence="3 4">
    <name type="scientific">Crateriforma conspicua</name>
    <dbReference type="NCBI Taxonomy" id="2527996"/>
    <lineage>
        <taxon>Bacteria</taxon>
        <taxon>Pseudomonadati</taxon>
        <taxon>Planctomycetota</taxon>
        <taxon>Planctomycetia</taxon>
        <taxon>Planctomycetales</taxon>
        <taxon>Planctomycetaceae</taxon>
        <taxon>Crateriforma</taxon>
    </lineage>
</organism>
<name>A0A5C5XSE5_9PLAN</name>
<keyword evidence="4" id="KW-1185">Reference proteome</keyword>
<comment type="similarity">
    <text evidence="1 2">Belongs to the fructosamine kinase family.</text>
</comment>
<dbReference type="PIRSF" id="PIRSF006221">
    <property type="entry name" value="Ketosamine-3-kinase"/>
    <property type="match status" value="1"/>
</dbReference>
<dbReference type="Gene3D" id="3.90.1200.10">
    <property type="match status" value="1"/>
</dbReference>
<dbReference type="Pfam" id="PF03881">
    <property type="entry name" value="Fructosamin_kin"/>
    <property type="match status" value="1"/>
</dbReference>
<dbReference type="AlphaFoldDB" id="A0A5C5XSE5"/>
<evidence type="ECO:0000313" key="4">
    <source>
        <dbReference type="Proteomes" id="UP000317238"/>
    </source>
</evidence>
<reference evidence="3 4" key="1">
    <citation type="submission" date="2019-02" db="EMBL/GenBank/DDBJ databases">
        <title>Deep-cultivation of Planctomycetes and their phenomic and genomic characterization uncovers novel biology.</title>
        <authorList>
            <person name="Wiegand S."/>
            <person name="Jogler M."/>
            <person name="Boedeker C."/>
            <person name="Pinto D."/>
            <person name="Vollmers J."/>
            <person name="Rivas-Marin E."/>
            <person name="Kohn T."/>
            <person name="Peeters S.H."/>
            <person name="Heuer A."/>
            <person name="Rast P."/>
            <person name="Oberbeckmann S."/>
            <person name="Bunk B."/>
            <person name="Jeske O."/>
            <person name="Meyerdierks A."/>
            <person name="Storesund J.E."/>
            <person name="Kallscheuer N."/>
            <person name="Luecker S."/>
            <person name="Lage O.M."/>
            <person name="Pohl T."/>
            <person name="Merkel B.J."/>
            <person name="Hornburger P."/>
            <person name="Mueller R.-W."/>
            <person name="Bruemmer F."/>
            <person name="Labrenz M."/>
            <person name="Spormann A.M."/>
            <person name="Op Den Camp H."/>
            <person name="Overmann J."/>
            <person name="Amann R."/>
            <person name="Jetten M.S.M."/>
            <person name="Mascher T."/>
            <person name="Medema M.H."/>
            <person name="Devos D.P."/>
            <person name="Kaster A.-K."/>
            <person name="Ovreas L."/>
            <person name="Rohde M."/>
            <person name="Galperin M.Y."/>
            <person name="Jogler C."/>
        </authorList>
    </citation>
    <scope>NUCLEOTIDE SEQUENCE [LARGE SCALE GENOMIC DNA]</scope>
    <source>
        <strain evidence="3 4">Pan14r</strain>
    </source>
</reference>
<keyword evidence="2 3" id="KW-0418">Kinase</keyword>
<dbReference type="EMBL" id="SJPL01000002">
    <property type="protein sequence ID" value="TWT65790.1"/>
    <property type="molecule type" value="Genomic_DNA"/>
</dbReference>
<comment type="caution">
    <text evidence="3">The sequence shown here is derived from an EMBL/GenBank/DDBJ whole genome shotgun (WGS) entry which is preliminary data.</text>
</comment>
<dbReference type="InterPro" id="IPR016477">
    <property type="entry name" value="Fructo-/Ketosamine-3-kinase"/>
</dbReference>
<evidence type="ECO:0000256" key="2">
    <source>
        <dbReference type="PIRNR" id="PIRNR006221"/>
    </source>
</evidence>
<proteinExistence type="inferred from homology"/>
<dbReference type="OrthoDB" id="5291879at2"/>
<dbReference type="GO" id="GO:0016301">
    <property type="term" value="F:kinase activity"/>
    <property type="evidence" value="ECO:0007669"/>
    <property type="project" value="UniProtKB-UniRule"/>
</dbReference>
<evidence type="ECO:0000256" key="1">
    <source>
        <dbReference type="ARBA" id="ARBA00009460"/>
    </source>
</evidence>
<evidence type="ECO:0000313" key="3">
    <source>
        <dbReference type="EMBL" id="TWT65790.1"/>
    </source>
</evidence>
<dbReference type="SUPFAM" id="SSF56112">
    <property type="entry name" value="Protein kinase-like (PK-like)"/>
    <property type="match status" value="1"/>
</dbReference>
<dbReference type="PANTHER" id="PTHR12149">
    <property type="entry name" value="FRUCTOSAMINE 3 KINASE-RELATED PROTEIN"/>
    <property type="match status" value="1"/>
</dbReference>
<gene>
    <name evidence="3" type="ORF">Pan14r_53400</name>
</gene>
<sequence length="298" mass="33700">MMLKDWLPRHVPQIRRIDSVDSVGGGCISDAVCVRGISDQDHPETWFVKTNTVDFAENFACEWDGLDALRSTGVIHIPEPIATGVDASHSFLVTRWIQSESPTADFFAGFGRRLAEHHVASETTDDRHGWHRDNFLGATIQRNQPCESWVAFVAQQRIGYQLKLAVDNGWSDSRLKSDVQQVIDRMDDLLSGRHSTVSLLHGDLWSGNYLCTNDGRVALIDPAVYRGCGEAEFGMIQLFGSCPREFYDAYQDVRPLADGWRRRVQLYVLYHLLNHLNLFGGGYLSQCQRTAAMVLRER</sequence>
<dbReference type="PANTHER" id="PTHR12149:SF8">
    <property type="entry name" value="PROTEIN-RIBULOSAMINE 3-KINASE"/>
    <property type="match status" value="1"/>
</dbReference>
<dbReference type="Proteomes" id="UP000317238">
    <property type="component" value="Unassembled WGS sequence"/>
</dbReference>
<keyword evidence="2" id="KW-0808">Transferase</keyword>
<dbReference type="Gene3D" id="3.30.200.20">
    <property type="entry name" value="Phosphorylase Kinase, domain 1"/>
    <property type="match status" value="1"/>
</dbReference>